<keyword evidence="3 6" id="KW-1133">Transmembrane helix</keyword>
<keyword evidence="2 6" id="KW-0812">Transmembrane</keyword>
<feature type="transmembrane region" description="Helical" evidence="6">
    <location>
        <begin position="62"/>
        <end position="81"/>
    </location>
</feature>
<keyword evidence="6" id="KW-0813">Transport</keyword>
<evidence type="ECO:0000313" key="10">
    <source>
        <dbReference type="Proteomes" id="UP000638560"/>
    </source>
</evidence>
<evidence type="ECO:0000256" key="4">
    <source>
        <dbReference type="ARBA" id="ARBA00023136"/>
    </source>
</evidence>
<sequence length="303" mass="31922">MTGRNEGRQTAAAVASPGPRTQPGVAAGGIAQASAVRLPSTLRVGLSRGVVELKQFFRQKDAVVFTFAFPAFIALMLGLIFDEPVHGIADVRISQVFVAGMIAYGIVSTAFISMGVGIAVDREDGTLKRLRGTPVPAGAYFIGKIVLVGVSTVAGIVLLLAVGVVLFDLKLPTDPARWLTLGWLLALSVVSCTLLGIAASALARSARSAPAVLNLPAIALQFVSGIFVHNDALPDGMITVASFFPVKWMGQGFRSVFLPDSMMVQEAAGSWEPGRTALVLGAWCVAGLVLCLLTFRWVERDSR</sequence>
<reference evidence="9 10" key="1">
    <citation type="submission" date="2020-11" db="EMBL/GenBank/DDBJ databases">
        <title>A novel isolate from a Black sea contaminated sediment with potential to produce alkanes: Plantactinospora alkalitolerans sp. nov.</title>
        <authorList>
            <person name="Carro L."/>
            <person name="Veyisoglu A."/>
            <person name="Guven K."/>
            <person name="Schumann P."/>
            <person name="Klenk H.-P."/>
            <person name="Sahin N."/>
        </authorList>
    </citation>
    <scope>NUCLEOTIDE SEQUENCE [LARGE SCALE GENOMIC DNA]</scope>
    <source>
        <strain evidence="9 10">S1510</strain>
    </source>
</reference>
<dbReference type="PIRSF" id="PIRSF006648">
    <property type="entry name" value="DrrB"/>
    <property type="match status" value="1"/>
</dbReference>
<accession>A0ABS0H769</accession>
<dbReference type="PANTHER" id="PTHR43229">
    <property type="entry name" value="NODULATION PROTEIN J"/>
    <property type="match status" value="1"/>
</dbReference>
<dbReference type="Proteomes" id="UP000638560">
    <property type="component" value="Unassembled WGS sequence"/>
</dbReference>
<keyword evidence="6" id="KW-1003">Cell membrane</keyword>
<evidence type="ECO:0000259" key="8">
    <source>
        <dbReference type="PROSITE" id="PS51012"/>
    </source>
</evidence>
<keyword evidence="5" id="KW-0046">Antibiotic resistance</keyword>
<dbReference type="InterPro" id="IPR013525">
    <property type="entry name" value="ABC2_TM"/>
</dbReference>
<protein>
    <recommendedName>
        <fullName evidence="6">Transport permease protein</fullName>
    </recommendedName>
</protein>
<dbReference type="InterPro" id="IPR000412">
    <property type="entry name" value="ABC_2_transport"/>
</dbReference>
<feature type="transmembrane region" description="Helical" evidence="6">
    <location>
        <begin position="141"/>
        <end position="166"/>
    </location>
</feature>
<comment type="similarity">
    <text evidence="6">Belongs to the ABC-2 integral membrane protein family.</text>
</comment>
<evidence type="ECO:0000256" key="6">
    <source>
        <dbReference type="RuleBase" id="RU361157"/>
    </source>
</evidence>
<comment type="subcellular location">
    <subcellularLocation>
        <location evidence="6">Cell membrane</location>
        <topology evidence="6">Multi-pass membrane protein</topology>
    </subcellularLocation>
    <subcellularLocation>
        <location evidence="1">Membrane</location>
        <topology evidence="1">Multi-pass membrane protein</topology>
    </subcellularLocation>
</comment>
<evidence type="ECO:0000256" key="2">
    <source>
        <dbReference type="ARBA" id="ARBA00022692"/>
    </source>
</evidence>
<dbReference type="Pfam" id="PF01061">
    <property type="entry name" value="ABC2_membrane"/>
    <property type="match status" value="1"/>
</dbReference>
<keyword evidence="10" id="KW-1185">Reference proteome</keyword>
<dbReference type="PANTHER" id="PTHR43229:SF6">
    <property type="entry name" value="ABC-TYPE MULTIDRUG TRANSPORT SYSTEM, PERMEASE COMPONENT"/>
    <property type="match status" value="1"/>
</dbReference>
<feature type="transmembrane region" description="Helical" evidence="6">
    <location>
        <begin position="211"/>
        <end position="229"/>
    </location>
</feature>
<dbReference type="EMBL" id="JADPUN010000336">
    <property type="protein sequence ID" value="MBF9134314.1"/>
    <property type="molecule type" value="Genomic_DNA"/>
</dbReference>
<name>A0ABS0H769_9ACTN</name>
<evidence type="ECO:0000256" key="5">
    <source>
        <dbReference type="ARBA" id="ARBA00023251"/>
    </source>
</evidence>
<feature type="transmembrane region" description="Helical" evidence="6">
    <location>
        <begin position="93"/>
        <end position="120"/>
    </location>
</feature>
<dbReference type="InterPro" id="IPR051784">
    <property type="entry name" value="Nod_factor_ABC_transporter"/>
</dbReference>
<evidence type="ECO:0000256" key="7">
    <source>
        <dbReference type="SAM" id="MobiDB-lite"/>
    </source>
</evidence>
<feature type="transmembrane region" description="Helical" evidence="6">
    <location>
        <begin position="178"/>
        <end position="199"/>
    </location>
</feature>
<organism evidence="9 10">
    <name type="scientific">Plantactinospora alkalitolerans</name>
    <dbReference type="NCBI Taxonomy" id="2789879"/>
    <lineage>
        <taxon>Bacteria</taxon>
        <taxon>Bacillati</taxon>
        <taxon>Actinomycetota</taxon>
        <taxon>Actinomycetes</taxon>
        <taxon>Micromonosporales</taxon>
        <taxon>Micromonosporaceae</taxon>
        <taxon>Plantactinospora</taxon>
    </lineage>
</organism>
<dbReference type="RefSeq" id="WP_196205794.1">
    <property type="nucleotide sequence ID" value="NZ_JADPUN010000336.1"/>
</dbReference>
<feature type="region of interest" description="Disordered" evidence="7">
    <location>
        <begin position="1"/>
        <end position="24"/>
    </location>
</feature>
<evidence type="ECO:0000256" key="1">
    <source>
        <dbReference type="ARBA" id="ARBA00004141"/>
    </source>
</evidence>
<dbReference type="PROSITE" id="PS51012">
    <property type="entry name" value="ABC_TM2"/>
    <property type="match status" value="1"/>
</dbReference>
<feature type="domain" description="ABC transmembrane type-2" evidence="8">
    <location>
        <begin position="61"/>
        <end position="298"/>
    </location>
</feature>
<feature type="transmembrane region" description="Helical" evidence="6">
    <location>
        <begin position="277"/>
        <end position="298"/>
    </location>
</feature>
<proteinExistence type="inferred from homology"/>
<comment type="caution">
    <text evidence="9">The sequence shown here is derived from an EMBL/GenBank/DDBJ whole genome shotgun (WGS) entry which is preliminary data.</text>
</comment>
<keyword evidence="4 6" id="KW-0472">Membrane</keyword>
<gene>
    <name evidence="9" type="ORF">I0C86_36095</name>
</gene>
<dbReference type="InterPro" id="IPR047817">
    <property type="entry name" value="ABC2_TM_bact-type"/>
</dbReference>
<evidence type="ECO:0000256" key="3">
    <source>
        <dbReference type="ARBA" id="ARBA00022989"/>
    </source>
</evidence>
<evidence type="ECO:0000313" key="9">
    <source>
        <dbReference type="EMBL" id="MBF9134314.1"/>
    </source>
</evidence>